<dbReference type="EMBL" id="LGIA01000079">
    <property type="protein sequence ID" value="KOH45672.1"/>
    <property type="molecule type" value="Genomic_DNA"/>
</dbReference>
<name>A0A0L8VBZ3_9BACT</name>
<accession>A0A0L8VBZ3</accession>
<evidence type="ECO:0000313" key="2">
    <source>
        <dbReference type="Proteomes" id="UP000036958"/>
    </source>
</evidence>
<gene>
    <name evidence="1" type="ORF">NC99_14840</name>
</gene>
<dbReference type="AlphaFoldDB" id="A0A0L8VBZ3"/>
<organism evidence="1 2">
    <name type="scientific">Sunxiuqinia dokdonensis</name>
    <dbReference type="NCBI Taxonomy" id="1409788"/>
    <lineage>
        <taxon>Bacteria</taxon>
        <taxon>Pseudomonadati</taxon>
        <taxon>Bacteroidota</taxon>
        <taxon>Bacteroidia</taxon>
        <taxon>Marinilabiliales</taxon>
        <taxon>Prolixibacteraceae</taxon>
        <taxon>Sunxiuqinia</taxon>
    </lineage>
</organism>
<comment type="caution">
    <text evidence="1">The sequence shown here is derived from an EMBL/GenBank/DDBJ whole genome shotgun (WGS) entry which is preliminary data.</text>
</comment>
<evidence type="ECO:0000313" key="1">
    <source>
        <dbReference type="EMBL" id="KOH45672.1"/>
    </source>
</evidence>
<protein>
    <submittedName>
        <fullName evidence="1">Uncharacterized protein</fullName>
    </submittedName>
</protein>
<reference evidence="2" key="1">
    <citation type="submission" date="2015-07" db="EMBL/GenBank/DDBJ databases">
        <title>Genome sequencing of Sunxiuqinia dokdonensis strain SK.</title>
        <authorList>
            <person name="Ahn S."/>
            <person name="Kim B.-C."/>
        </authorList>
    </citation>
    <scope>NUCLEOTIDE SEQUENCE [LARGE SCALE GENOMIC DNA]</scope>
    <source>
        <strain evidence="2">SK</strain>
    </source>
</reference>
<proteinExistence type="predicted"/>
<sequence length="45" mass="5017">MAICCCRIAQLGAFSIEKKTERFYEFLKVAAKIMQSIASTVVLFG</sequence>
<keyword evidence="2" id="KW-1185">Reference proteome</keyword>
<dbReference type="Proteomes" id="UP000036958">
    <property type="component" value="Unassembled WGS sequence"/>
</dbReference>